<dbReference type="Gramene" id="PUZ63126">
    <property type="protein sequence ID" value="PUZ63126"/>
    <property type="gene ID" value="GQ55_3G042800"/>
</dbReference>
<protein>
    <recommendedName>
        <fullName evidence="2">No apical meristem-associated C-terminal domain-containing protein</fullName>
    </recommendedName>
</protein>
<name>A0A2T7E5M3_9POAL</name>
<feature type="region of interest" description="Disordered" evidence="1">
    <location>
        <begin position="28"/>
        <end position="50"/>
    </location>
</feature>
<evidence type="ECO:0000313" key="3">
    <source>
        <dbReference type="EMBL" id="PUZ63126.1"/>
    </source>
</evidence>
<evidence type="ECO:0000313" key="4">
    <source>
        <dbReference type="Proteomes" id="UP000244336"/>
    </source>
</evidence>
<dbReference type="STRING" id="1504633.A0A2T7E5M3"/>
<dbReference type="PANTHER" id="PTHR45125:SF28">
    <property type="entry name" value="OS02G0603500 PROTEIN"/>
    <property type="match status" value="1"/>
</dbReference>
<sequence length="302" mass="35764">MSPGFYTNLLNQNSKDVFLSQEIMQSEHEVIESPPSNDSGSQSKPKGRSKNFSEAEDILLVSAYLNISKDAIIGGDQKDGRFWERIEKYFHVNRTFESDRNWSSLKHRWGIIHKDVSIFQGFHENIERRNESGKTSDDKMCILSLCMQVAEANAMFHELRKKAFPFFHAWNILRHEPKWAEDKASHEPNNAYVDDHTNAQRPAGRKAEKEKLKEKRRSDDESDPFIEEVEKMRESREEIERERRERDERFFELDKKKIELEQDQHDKTIMELDISTMDDQAKQYFQLMKEEILARRFGNKQS</sequence>
<accession>A0A2T7E5M3</accession>
<dbReference type="InterPro" id="IPR029466">
    <property type="entry name" value="NAM-associated_C"/>
</dbReference>
<proteinExistence type="predicted"/>
<dbReference type="EMBL" id="CM009751">
    <property type="protein sequence ID" value="PUZ63126.1"/>
    <property type="molecule type" value="Genomic_DNA"/>
</dbReference>
<feature type="region of interest" description="Disordered" evidence="1">
    <location>
        <begin position="188"/>
        <end position="246"/>
    </location>
</feature>
<feature type="domain" description="No apical meristem-associated C-terminal" evidence="2">
    <location>
        <begin position="162"/>
        <end position="292"/>
    </location>
</feature>
<gene>
    <name evidence="3" type="ORF">GQ55_3G042800</name>
</gene>
<feature type="compositionally biased region" description="Basic and acidic residues" evidence="1">
    <location>
        <begin position="205"/>
        <end position="219"/>
    </location>
</feature>
<keyword evidence="4" id="KW-1185">Reference proteome</keyword>
<feature type="compositionally biased region" description="Basic and acidic residues" evidence="1">
    <location>
        <begin position="228"/>
        <end position="246"/>
    </location>
</feature>
<dbReference type="OrthoDB" id="1110283at2759"/>
<reference evidence="3 4" key="1">
    <citation type="submission" date="2018-04" db="EMBL/GenBank/DDBJ databases">
        <title>WGS assembly of Panicum hallii var. hallii HAL2.</title>
        <authorList>
            <person name="Lovell J."/>
            <person name="Jenkins J."/>
            <person name="Lowry D."/>
            <person name="Mamidi S."/>
            <person name="Sreedasyam A."/>
            <person name="Weng X."/>
            <person name="Barry K."/>
            <person name="Bonette J."/>
            <person name="Campitelli B."/>
            <person name="Daum C."/>
            <person name="Gordon S."/>
            <person name="Gould B."/>
            <person name="Lipzen A."/>
            <person name="MacQueen A."/>
            <person name="Palacio-Mejia J."/>
            <person name="Plott C."/>
            <person name="Shakirov E."/>
            <person name="Shu S."/>
            <person name="Yoshinaga Y."/>
            <person name="Zane M."/>
            <person name="Rokhsar D."/>
            <person name="Grimwood J."/>
            <person name="Schmutz J."/>
            <person name="Juenger T."/>
        </authorList>
    </citation>
    <scope>NUCLEOTIDE SEQUENCE [LARGE SCALE GENOMIC DNA]</scope>
    <source>
        <strain evidence="4">cv. HAL2</strain>
    </source>
</reference>
<dbReference type="PANTHER" id="PTHR45125">
    <property type="entry name" value="F21J9.4-RELATED"/>
    <property type="match status" value="1"/>
</dbReference>
<evidence type="ECO:0000256" key="1">
    <source>
        <dbReference type="SAM" id="MobiDB-lite"/>
    </source>
</evidence>
<dbReference type="AlphaFoldDB" id="A0A2T7E5M3"/>
<dbReference type="Proteomes" id="UP000244336">
    <property type="component" value="Chromosome 3"/>
</dbReference>
<organism evidence="3 4">
    <name type="scientific">Panicum hallii var. hallii</name>
    <dbReference type="NCBI Taxonomy" id="1504633"/>
    <lineage>
        <taxon>Eukaryota</taxon>
        <taxon>Viridiplantae</taxon>
        <taxon>Streptophyta</taxon>
        <taxon>Embryophyta</taxon>
        <taxon>Tracheophyta</taxon>
        <taxon>Spermatophyta</taxon>
        <taxon>Magnoliopsida</taxon>
        <taxon>Liliopsida</taxon>
        <taxon>Poales</taxon>
        <taxon>Poaceae</taxon>
        <taxon>PACMAD clade</taxon>
        <taxon>Panicoideae</taxon>
        <taxon>Panicodae</taxon>
        <taxon>Paniceae</taxon>
        <taxon>Panicinae</taxon>
        <taxon>Panicum</taxon>
        <taxon>Panicum sect. Panicum</taxon>
    </lineage>
</organism>
<feature type="compositionally biased region" description="Polar residues" evidence="1">
    <location>
        <begin position="34"/>
        <end position="44"/>
    </location>
</feature>
<evidence type="ECO:0000259" key="2">
    <source>
        <dbReference type="Pfam" id="PF14303"/>
    </source>
</evidence>
<dbReference type="Pfam" id="PF14303">
    <property type="entry name" value="NAM-associated"/>
    <property type="match status" value="1"/>
</dbReference>